<name>A0A1H7KDU4_RUMAL</name>
<reference evidence="1 2" key="1">
    <citation type="submission" date="2016-10" db="EMBL/GenBank/DDBJ databases">
        <authorList>
            <person name="de Groot N.N."/>
        </authorList>
    </citation>
    <scope>NUCLEOTIDE SEQUENCE [LARGE SCALE GENOMIC DNA]</scope>
    <source>
        <strain evidence="1 2">KH2T6</strain>
    </source>
</reference>
<sequence length="73" mass="8145">MDISRVRSSALHDARFIGLYTDYDNAHVILKLVDTTNAPVEICVENVLSMSMTRNEPWGKGSYVASSDIVSKR</sequence>
<dbReference type="RefSeq" id="WP_074832851.1">
    <property type="nucleotide sequence ID" value="NZ_FOAT01000006.1"/>
</dbReference>
<protein>
    <submittedName>
        <fullName evidence="1">Uncharacterized protein</fullName>
    </submittedName>
</protein>
<dbReference type="EMBL" id="FOAT01000006">
    <property type="protein sequence ID" value="SEK84932.1"/>
    <property type="molecule type" value="Genomic_DNA"/>
</dbReference>
<dbReference type="OrthoDB" id="2084485at2"/>
<proteinExistence type="predicted"/>
<dbReference type="Proteomes" id="UP000186015">
    <property type="component" value="Unassembled WGS sequence"/>
</dbReference>
<evidence type="ECO:0000313" key="2">
    <source>
        <dbReference type="Proteomes" id="UP000186015"/>
    </source>
</evidence>
<organism evidence="1 2">
    <name type="scientific">Ruminococcus albus</name>
    <dbReference type="NCBI Taxonomy" id="1264"/>
    <lineage>
        <taxon>Bacteria</taxon>
        <taxon>Bacillati</taxon>
        <taxon>Bacillota</taxon>
        <taxon>Clostridia</taxon>
        <taxon>Eubacteriales</taxon>
        <taxon>Oscillospiraceae</taxon>
        <taxon>Ruminococcus</taxon>
    </lineage>
</organism>
<evidence type="ECO:0000313" key="1">
    <source>
        <dbReference type="EMBL" id="SEK84932.1"/>
    </source>
</evidence>
<gene>
    <name evidence="1" type="ORF">SAMN05216469_106178</name>
</gene>
<dbReference type="AlphaFoldDB" id="A0A1H7KDU4"/>
<accession>A0A1H7KDU4</accession>